<feature type="signal peptide" evidence="1">
    <location>
        <begin position="1"/>
        <end position="27"/>
    </location>
</feature>
<evidence type="ECO:0000313" key="2">
    <source>
        <dbReference type="EMBL" id="EHH04032.1"/>
    </source>
</evidence>
<accession>G6YK45</accession>
<dbReference type="AlphaFoldDB" id="G6YK45"/>
<dbReference type="Pfam" id="PF04402">
    <property type="entry name" value="SIMPL"/>
    <property type="match status" value="1"/>
</dbReference>
<dbReference type="RefSeq" id="WP_006206164.1">
    <property type="nucleotide sequence ID" value="NZ_AGSN01000230.1"/>
</dbReference>
<protein>
    <recommendedName>
        <fullName evidence="4">SIMPL domain-containing protein</fullName>
    </recommendedName>
</protein>
<name>G6YK45_9HYPH</name>
<keyword evidence="3" id="KW-1185">Reference proteome</keyword>
<dbReference type="Gene3D" id="3.30.70.2970">
    <property type="entry name" value="Protein of unknown function (DUF541), domain 2"/>
    <property type="match status" value="1"/>
</dbReference>
<evidence type="ECO:0000256" key="1">
    <source>
        <dbReference type="SAM" id="SignalP"/>
    </source>
</evidence>
<evidence type="ECO:0000313" key="3">
    <source>
        <dbReference type="Proteomes" id="UP000002949"/>
    </source>
</evidence>
<dbReference type="eggNOG" id="COG2968">
    <property type="taxonomic scope" value="Bacteria"/>
</dbReference>
<sequence length="241" mass="24890">MTRHLLPLTLMPLALAAAIAFPAMAGAADSQPAPRIIVSGEGQATAAPDLALLTLSVMREAKTARAALDANNDAMAAVIAAMKSAGIKDRDLQTAGIQINPRYNYTNKPDGSQEAELVAYQVTNTLSVRIRDIDKTGDILDKAVSLGVNQGGGIAFSNEDPSAAVTEARKKAVADAMAKAKTLADAAGVSIGRVLEITDQNIAPPPMPINAKAFDAAGAAVPVQAGENSYVVQVTVTFELK</sequence>
<dbReference type="Gene3D" id="3.30.110.170">
    <property type="entry name" value="Protein of unknown function (DUF541), domain 1"/>
    <property type="match status" value="1"/>
</dbReference>
<dbReference type="PATRIC" id="fig|1082933.3.peg.6185"/>
<feature type="chain" id="PRO_5003490769" description="SIMPL domain-containing protein" evidence="1">
    <location>
        <begin position="28"/>
        <end position="241"/>
    </location>
</feature>
<dbReference type="GO" id="GO:0006974">
    <property type="term" value="P:DNA damage response"/>
    <property type="evidence" value="ECO:0007669"/>
    <property type="project" value="TreeGrafter"/>
</dbReference>
<dbReference type="PANTHER" id="PTHR34387:SF1">
    <property type="entry name" value="PERIPLASMIC IMMUNOGENIC PROTEIN"/>
    <property type="match status" value="1"/>
</dbReference>
<evidence type="ECO:0008006" key="4">
    <source>
        <dbReference type="Google" id="ProtNLM"/>
    </source>
</evidence>
<dbReference type="EMBL" id="AGSN01000230">
    <property type="protein sequence ID" value="EHH04032.1"/>
    <property type="molecule type" value="Genomic_DNA"/>
</dbReference>
<organism evidence="2 3">
    <name type="scientific">Mesorhizobium amorphae CCNWGS0123</name>
    <dbReference type="NCBI Taxonomy" id="1082933"/>
    <lineage>
        <taxon>Bacteria</taxon>
        <taxon>Pseudomonadati</taxon>
        <taxon>Pseudomonadota</taxon>
        <taxon>Alphaproteobacteria</taxon>
        <taxon>Hyphomicrobiales</taxon>
        <taxon>Phyllobacteriaceae</taxon>
        <taxon>Mesorhizobium</taxon>
    </lineage>
</organism>
<keyword evidence="1" id="KW-0732">Signal</keyword>
<dbReference type="InterPro" id="IPR007497">
    <property type="entry name" value="SIMPL/DUF541"/>
</dbReference>
<dbReference type="OrthoDB" id="9813144at2"/>
<proteinExistence type="predicted"/>
<dbReference type="KEGG" id="mamo:A6B35_25700"/>
<dbReference type="InterPro" id="IPR052022">
    <property type="entry name" value="26kDa_periplasmic_antigen"/>
</dbReference>
<dbReference type="Proteomes" id="UP000002949">
    <property type="component" value="Unassembled WGS sequence"/>
</dbReference>
<dbReference type="PANTHER" id="PTHR34387">
    <property type="entry name" value="SLR1258 PROTEIN"/>
    <property type="match status" value="1"/>
</dbReference>
<reference evidence="2 3" key="1">
    <citation type="journal article" date="2012" name="J. Bacteriol.">
        <title>Draft Genome Sequence of Plant Growth-Promoting Rhizobium Mesorhizobium amorphae, Isolated from Zinc-Lead Mine Tailings.</title>
        <authorList>
            <person name="Hao X."/>
            <person name="Lin Y."/>
            <person name="Johnstone L."/>
            <person name="Baltrus D.A."/>
            <person name="Miller S.J."/>
            <person name="Wei G."/>
            <person name="Rensing C."/>
        </authorList>
    </citation>
    <scope>NUCLEOTIDE SEQUENCE [LARGE SCALE GENOMIC DNA]</scope>
    <source>
        <strain evidence="2 3">CCNWGS0123</strain>
    </source>
</reference>
<gene>
    <name evidence="2" type="ORF">MEA186_31896</name>
</gene>